<evidence type="ECO:0000256" key="4">
    <source>
        <dbReference type="SAM" id="MobiDB-lite"/>
    </source>
</evidence>
<name>A0A8J5JZC2_HOMAM</name>
<dbReference type="CDD" id="cd11300">
    <property type="entry name" value="Fut8_like"/>
    <property type="match status" value="1"/>
</dbReference>
<dbReference type="Gene3D" id="1.10.287.1060">
    <property type="entry name" value="ESAT-6-like"/>
    <property type="match status" value="1"/>
</dbReference>
<dbReference type="GO" id="GO:0046921">
    <property type="term" value="F:alpha-(1-&gt;6)-fucosyltransferase activity"/>
    <property type="evidence" value="ECO:0007669"/>
    <property type="project" value="TreeGrafter"/>
</dbReference>
<evidence type="ECO:0000256" key="2">
    <source>
        <dbReference type="ARBA" id="ARBA00022679"/>
    </source>
</evidence>
<dbReference type="Proteomes" id="UP000747542">
    <property type="component" value="Unassembled WGS sequence"/>
</dbReference>
<dbReference type="InterPro" id="IPR045573">
    <property type="entry name" value="Fut8_N_cat"/>
</dbReference>
<dbReference type="InterPro" id="IPR027350">
    <property type="entry name" value="GT23_dom"/>
</dbReference>
<feature type="region of interest" description="Disordered" evidence="4">
    <location>
        <begin position="45"/>
        <end position="76"/>
    </location>
</feature>
<dbReference type="PANTHER" id="PTHR13132:SF29">
    <property type="entry name" value="ALPHA-(1,6)-FUCOSYLTRANSFERASE"/>
    <property type="match status" value="1"/>
</dbReference>
<feature type="compositionally biased region" description="Polar residues" evidence="4">
    <location>
        <begin position="65"/>
        <end position="74"/>
    </location>
</feature>
<dbReference type="EMBL" id="JAHLQT010021820">
    <property type="protein sequence ID" value="KAG7167280.1"/>
    <property type="molecule type" value="Genomic_DNA"/>
</dbReference>
<dbReference type="PANTHER" id="PTHR13132">
    <property type="entry name" value="ALPHA- 1,6 -FUCOSYLTRANSFERASE"/>
    <property type="match status" value="1"/>
</dbReference>
<keyword evidence="1 3" id="KW-0328">Glycosyltransferase</keyword>
<evidence type="ECO:0000313" key="6">
    <source>
        <dbReference type="EMBL" id="KAG7167280.1"/>
    </source>
</evidence>
<dbReference type="Pfam" id="PF19745">
    <property type="entry name" value="FUT8_N_cat"/>
    <property type="match status" value="1"/>
</dbReference>
<feature type="compositionally biased region" description="Polar residues" evidence="4">
    <location>
        <begin position="45"/>
        <end position="58"/>
    </location>
</feature>
<gene>
    <name evidence="6" type="primary">FucT6-L3</name>
    <name evidence="6" type="ORF">Hamer_G017190</name>
</gene>
<dbReference type="Gene3D" id="3.40.50.11350">
    <property type="match status" value="1"/>
</dbReference>
<keyword evidence="7" id="KW-1185">Reference proteome</keyword>
<feature type="domain" description="GT23" evidence="5">
    <location>
        <begin position="191"/>
        <end position="465"/>
    </location>
</feature>
<protein>
    <submittedName>
        <fullName evidence="6">Alpha-(1 6)-fucosyltransferase-like 3</fullName>
    </submittedName>
</protein>
<dbReference type="GO" id="GO:0006487">
    <property type="term" value="P:protein N-linked glycosylation"/>
    <property type="evidence" value="ECO:0007669"/>
    <property type="project" value="TreeGrafter"/>
</dbReference>
<proteinExistence type="inferred from homology"/>
<comment type="similarity">
    <text evidence="3">Belongs to the glycosyltransferase 23 family.</text>
</comment>
<reference evidence="6" key="1">
    <citation type="journal article" date="2021" name="Sci. Adv.">
        <title>The American lobster genome reveals insights on longevity, neural, and immune adaptations.</title>
        <authorList>
            <person name="Polinski J.M."/>
            <person name="Zimin A.V."/>
            <person name="Clark K.F."/>
            <person name="Kohn A.B."/>
            <person name="Sadowski N."/>
            <person name="Timp W."/>
            <person name="Ptitsyn A."/>
            <person name="Khanna P."/>
            <person name="Romanova D.Y."/>
            <person name="Williams P."/>
            <person name="Greenwood S.J."/>
            <person name="Moroz L.L."/>
            <person name="Walt D.R."/>
            <person name="Bodnar A.G."/>
        </authorList>
    </citation>
    <scope>NUCLEOTIDE SEQUENCE</scope>
    <source>
        <strain evidence="6">GMGI-L3</strain>
    </source>
</reference>
<evidence type="ECO:0000256" key="3">
    <source>
        <dbReference type="PROSITE-ProRule" id="PRU00992"/>
    </source>
</evidence>
<dbReference type="Gene3D" id="2.30.30.40">
    <property type="entry name" value="SH3 Domains"/>
    <property type="match status" value="1"/>
</dbReference>
<dbReference type="PROSITE" id="PS51659">
    <property type="entry name" value="GT23"/>
    <property type="match status" value="1"/>
</dbReference>
<keyword evidence="2 3" id="KW-0808">Transferase</keyword>
<evidence type="ECO:0000313" key="7">
    <source>
        <dbReference type="Proteomes" id="UP000747542"/>
    </source>
</evidence>
<organism evidence="6 7">
    <name type="scientific">Homarus americanus</name>
    <name type="common">American lobster</name>
    <dbReference type="NCBI Taxonomy" id="6706"/>
    <lineage>
        <taxon>Eukaryota</taxon>
        <taxon>Metazoa</taxon>
        <taxon>Ecdysozoa</taxon>
        <taxon>Arthropoda</taxon>
        <taxon>Crustacea</taxon>
        <taxon>Multicrustacea</taxon>
        <taxon>Malacostraca</taxon>
        <taxon>Eumalacostraca</taxon>
        <taxon>Eucarida</taxon>
        <taxon>Decapoda</taxon>
        <taxon>Pleocyemata</taxon>
        <taxon>Astacidea</taxon>
        <taxon>Nephropoidea</taxon>
        <taxon>Nephropidae</taxon>
        <taxon>Homarus</taxon>
    </lineage>
</organism>
<comment type="caution">
    <text evidence="6">The sequence shown here is derived from an EMBL/GenBank/DDBJ whole genome shotgun (WGS) entry which is preliminary data.</text>
</comment>
<comment type="caution">
    <text evidence="3">Lacks conserved residue(s) required for the propagation of feature annotation.</text>
</comment>
<sequence length="555" mass="65022">MVVYLAGYFIVKFDVLPGLLQTQSNLTPVPLQYHDKNRVISNTVFKPSPRLNHSSASITPPPHIQHTSTTSTPPLHQRLHLNPVYEPSLEHELARRQVERDVQENTWFINDQLNQLLKKKEETSNIVNINVDTVKNILEEIHDRKRVTQYDLRRLKDMDGLPTWREREAAELSELIQRRLYAIQHPPDCTTAKIVACRMERGCGIGCDLHHVLFCMMAAYGSQRTMVLKRGTWEQYFLPISSCNTSHITRHSKWPGLEGDSRVVYFPDWDHPVPPPDYLPLSIPQDIWQRLLRFHGEPGAWWVGQFFQYLLRPNQYLQDNIHNLTTTLNFQTPIVGVHIRLTDKKKEAKLHDLEEYMNHVEEYYRTLDLKEKNATRRIYLATDDRNIFSNATIKYPNYQILYNPETDSLGEFKLRKFSKFSCVVDVFMLSRCSFVVGTLSSNVGRLVYEIMQTLYPDASSYFSSLDNDYFVYFQRPKLARARFPHYPRRSGVIMMQTGDLIKEGYRYPYNFHDGFAQGVNLRTMKRGKYPYYKVEKVYDIVNTSSYGHFDKTGKL</sequence>
<accession>A0A8J5JZC2</accession>
<evidence type="ECO:0000259" key="5">
    <source>
        <dbReference type="PROSITE" id="PS51659"/>
    </source>
</evidence>
<dbReference type="AlphaFoldDB" id="A0A8J5JZC2"/>
<evidence type="ECO:0000256" key="1">
    <source>
        <dbReference type="ARBA" id="ARBA00022676"/>
    </source>
</evidence>